<dbReference type="Gene3D" id="1.10.10.10">
    <property type="entry name" value="Winged helix-like DNA-binding domain superfamily/Winged helix DNA-binding domain"/>
    <property type="match status" value="1"/>
</dbReference>
<dbReference type="InterPro" id="IPR039425">
    <property type="entry name" value="RNA_pol_sigma-70-like"/>
</dbReference>
<name>F3ZVL0_MAHA5</name>
<dbReference type="Pfam" id="PF04542">
    <property type="entry name" value="Sigma70_r2"/>
    <property type="match status" value="1"/>
</dbReference>
<dbReference type="SUPFAM" id="SSF88946">
    <property type="entry name" value="Sigma2 domain of RNA polymerase sigma factors"/>
    <property type="match status" value="1"/>
</dbReference>
<dbReference type="HOGENOM" id="CLU_047691_3_0_9"/>
<dbReference type="Gene3D" id="1.10.1740.10">
    <property type="match status" value="1"/>
</dbReference>
<sequence>MGGDRMADFDALFDEYNDKVYGLAYRLMGDRDDAMDISQEVFVKIFRNLKAFKGESTLATWIYRIVYNTCMDELRRRKIKQVSIADKPDLVDDNISVEEIYEADERKKAVHNALYKLDDDQRAVIVMRDIQGLSYEEIADVLQCPLGTVKSRLSRARFNLKEILKDYMELFDEVDV</sequence>
<keyword evidence="5" id="KW-0804">Transcription</keyword>
<dbReference type="KEGG" id="mas:Mahau_1175"/>
<reference evidence="9" key="1">
    <citation type="submission" date="2010-11" db="EMBL/GenBank/DDBJ databases">
        <title>The complete genome of Mahella australiensis DSM 15567.</title>
        <authorList>
            <consortium name="US DOE Joint Genome Institute (JGI-PGF)"/>
            <person name="Lucas S."/>
            <person name="Copeland A."/>
            <person name="Lapidus A."/>
            <person name="Bruce D."/>
            <person name="Goodwin L."/>
            <person name="Pitluck S."/>
            <person name="Kyrpides N."/>
            <person name="Mavromatis K."/>
            <person name="Pagani I."/>
            <person name="Ivanova N."/>
            <person name="Teshima H."/>
            <person name="Brettin T."/>
            <person name="Detter J.C."/>
            <person name="Han C."/>
            <person name="Tapia R."/>
            <person name="Land M."/>
            <person name="Hauser L."/>
            <person name="Markowitz V."/>
            <person name="Cheng J.-F."/>
            <person name="Hugenholtz P."/>
            <person name="Woyke T."/>
            <person name="Wu D."/>
            <person name="Spring S."/>
            <person name="Pukall R."/>
            <person name="Steenblock K."/>
            <person name="Schneider S."/>
            <person name="Klenk H.-P."/>
            <person name="Eisen J.A."/>
        </authorList>
    </citation>
    <scope>NUCLEOTIDE SEQUENCE [LARGE SCALE GENOMIC DNA]</scope>
    <source>
        <strain evidence="9">DSM 15567 / CIP 107919 / 50-1 BON</strain>
    </source>
</reference>
<dbReference type="EMBL" id="CP002360">
    <property type="protein sequence ID" value="AEE96372.1"/>
    <property type="molecule type" value="Genomic_DNA"/>
</dbReference>
<dbReference type="InterPro" id="IPR013249">
    <property type="entry name" value="RNA_pol_sigma70_r4_t2"/>
</dbReference>
<keyword evidence="3" id="KW-0731">Sigma factor</keyword>
<dbReference type="Pfam" id="PF08281">
    <property type="entry name" value="Sigma70_r4_2"/>
    <property type="match status" value="1"/>
</dbReference>
<comment type="similarity">
    <text evidence="1">Belongs to the sigma-70 factor family. ECF subfamily.</text>
</comment>
<evidence type="ECO:0000256" key="3">
    <source>
        <dbReference type="ARBA" id="ARBA00023082"/>
    </source>
</evidence>
<evidence type="ECO:0000256" key="2">
    <source>
        <dbReference type="ARBA" id="ARBA00023015"/>
    </source>
</evidence>
<dbReference type="eggNOG" id="COG1595">
    <property type="taxonomic scope" value="Bacteria"/>
</dbReference>
<feature type="domain" description="RNA polymerase sigma-70 region 2" evidence="6">
    <location>
        <begin position="12"/>
        <end position="78"/>
    </location>
</feature>
<dbReference type="AlphaFoldDB" id="F3ZVL0"/>
<protein>
    <submittedName>
        <fullName evidence="8">RNA polymerase, sigma-24 subunit, ECF subfamily</fullName>
    </submittedName>
</protein>
<evidence type="ECO:0000313" key="8">
    <source>
        <dbReference type="EMBL" id="AEE96372.1"/>
    </source>
</evidence>
<dbReference type="GO" id="GO:0003677">
    <property type="term" value="F:DNA binding"/>
    <property type="evidence" value="ECO:0007669"/>
    <property type="project" value="UniProtKB-KW"/>
</dbReference>
<evidence type="ECO:0000256" key="1">
    <source>
        <dbReference type="ARBA" id="ARBA00010641"/>
    </source>
</evidence>
<evidence type="ECO:0000259" key="7">
    <source>
        <dbReference type="Pfam" id="PF08281"/>
    </source>
</evidence>
<gene>
    <name evidence="8" type="ordered locus">Mahau_1175</name>
</gene>
<dbReference type="PANTHER" id="PTHR43133:SF8">
    <property type="entry name" value="RNA POLYMERASE SIGMA FACTOR HI_1459-RELATED"/>
    <property type="match status" value="1"/>
</dbReference>
<dbReference type="STRING" id="697281.Mahau_1175"/>
<feature type="domain" description="RNA polymerase sigma factor 70 region 4 type 2" evidence="7">
    <location>
        <begin position="109"/>
        <end position="157"/>
    </location>
</feature>
<evidence type="ECO:0000256" key="5">
    <source>
        <dbReference type="ARBA" id="ARBA00023163"/>
    </source>
</evidence>
<dbReference type="PANTHER" id="PTHR43133">
    <property type="entry name" value="RNA POLYMERASE ECF-TYPE SIGMA FACTO"/>
    <property type="match status" value="1"/>
</dbReference>
<dbReference type="InterPro" id="IPR013324">
    <property type="entry name" value="RNA_pol_sigma_r3/r4-like"/>
</dbReference>
<dbReference type="CDD" id="cd06171">
    <property type="entry name" value="Sigma70_r4"/>
    <property type="match status" value="1"/>
</dbReference>
<organism evidence="8 9">
    <name type="scientific">Mahella australiensis (strain DSM 15567 / CIP 107919 / 50-1 BON)</name>
    <dbReference type="NCBI Taxonomy" id="697281"/>
    <lineage>
        <taxon>Bacteria</taxon>
        <taxon>Bacillati</taxon>
        <taxon>Bacillota</taxon>
        <taxon>Clostridia</taxon>
        <taxon>Thermoanaerobacterales</taxon>
        <taxon>Thermoanaerobacterales Family IV. Incertae Sedis</taxon>
        <taxon>Mahella</taxon>
    </lineage>
</organism>
<proteinExistence type="inferred from homology"/>
<dbReference type="GO" id="GO:0016987">
    <property type="term" value="F:sigma factor activity"/>
    <property type="evidence" value="ECO:0007669"/>
    <property type="project" value="UniProtKB-KW"/>
</dbReference>
<dbReference type="InterPro" id="IPR007627">
    <property type="entry name" value="RNA_pol_sigma70_r2"/>
</dbReference>
<evidence type="ECO:0000259" key="6">
    <source>
        <dbReference type="Pfam" id="PF04542"/>
    </source>
</evidence>
<dbReference type="Proteomes" id="UP000008457">
    <property type="component" value="Chromosome"/>
</dbReference>
<keyword evidence="9" id="KW-1185">Reference proteome</keyword>
<keyword evidence="2" id="KW-0805">Transcription regulation</keyword>
<dbReference type="RefSeq" id="WP_013780802.1">
    <property type="nucleotide sequence ID" value="NC_015520.1"/>
</dbReference>
<keyword evidence="4" id="KW-0238">DNA-binding</keyword>
<dbReference type="GO" id="GO:0006352">
    <property type="term" value="P:DNA-templated transcription initiation"/>
    <property type="evidence" value="ECO:0007669"/>
    <property type="project" value="InterPro"/>
</dbReference>
<dbReference type="NCBIfam" id="TIGR02937">
    <property type="entry name" value="sigma70-ECF"/>
    <property type="match status" value="1"/>
</dbReference>
<accession>F3ZVL0</accession>
<dbReference type="SUPFAM" id="SSF88659">
    <property type="entry name" value="Sigma3 and sigma4 domains of RNA polymerase sigma factors"/>
    <property type="match status" value="1"/>
</dbReference>
<evidence type="ECO:0000313" key="9">
    <source>
        <dbReference type="Proteomes" id="UP000008457"/>
    </source>
</evidence>
<dbReference type="InterPro" id="IPR013325">
    <property type="entry name" value="RNA_pol_sigma_r2"/>
</dbReference>
<dbReference type="InterPro" id="IPR036388">
    <property type="entry name" value="WH-like_DNA-bd_sf"/>
</dbReference>
<dbReference type="OrthoDB" id="9784984at2"/>
<evidence type="ECO:0000256" key="4">
    <source>
        <dbReference type="ARBA" id="ARBA00023125"/>
    </source>
</evidence>
<dbReference type="InterPro" id="IPR014284">
    <property type="entry name" value="RNA_pol_sigma-70_dom"/>
</dbReference>
<reference evidence="8 9" key="2">
    <citation type="journal article" date="2011" name="Stand. Genomic Sci.">
        <title>Complete genome sequence of Mahella australiensis type strain (50-1 BON).</title>
        <authorList>
            <person name="Sikorski J."/>
            <person name="Teshima H."/>
            <person name="Nolan M."/>
            <person name="Lucas S."/>
            <person name="Hammon N."/>
            <person name="Deshpande S."/>
            <person name="Cheng J.F."/>
            <person name="Pitluck S."/>
            <person name="Liolios K."/>
            <person name="Pagani I."/>
            <person name="Ivanova N."/>
            <person name="Huntemann M."/>
            <person name="Mavromatis K."/>
            <person name="Ovchinikova G."/>
            <person name="Pati A."/>
            <person name="Tapia R."/>
            <person name="Han C."/>
            <person name="Goodwin L."/>
            <person name="Chen A."/>
            <person name="Palaniappan K."/>
            <person name="Land M."/>
            <person name="Hauser L."/>
            <person name="Ngatchou-Djao O.D."/>
            <person name="Rohde M."/>
            <person name="Pukall R."/>
            <person name="Spring S."/>
            <person name="Abt B."/>
            <person name="Goker M."/>
            <person name="Detter J.C."/>
            <person name="Woyke T."/>
            <person name="Bristow J."/>
            <person name="Markowitz V."/>
            <person name="Hugenholtz P."/>
            <person name="Eisen J.A."/>
            <person name="Kyrpides N.C."/>
            <person name="Klenk H.P."/>
            <person name="Lapidus A."/>
        </authorList>
    </citation>
    <scope>NUCLEOTIDE SEQUENCE [LARGE SCALE GENOMIC DNA]</scope>
    <source>
        <strain evidence="9">DSM 15567 / CIP 107919 / 50-1 BON</strain>
    </source>
</reference>